<keyword evidence="5 7" id="KW-0324">Glycolysis</keyword>
<keyword evidence="3 7" id="KW-0312">Gluconeogenesis</keyword>
<dbReference type="FunFam" id="3.20.20.70:FF:000016">
    <property type="entry name" value="Triosephosphate isomerase"/>
    <property type="match status" value="1"/>
</dbReference>
<dbReference type="GO" id="GO:0019563">
    <property type="term" value="P:glycerol catabolic process"/>
    <property type="evidence" value="ECO:0007669"/>
    <property type="project" value="TreeGrafter"/>
</dbReference>
<comment type="catalytic activity">
    <reaction evidence="7 8">
        <text>D-glyceraldehyde 3-phosphate = dihydroxyacetone phosphate</text>
        <dbReference type="Rhea" id="RHEA:18585"/>
        <dbReference type="ChEBI" id="CHEBI:57642"/>
        <dbReference type="ChEBI" id="CHEBI:59776"/>
        <dbReference type="EC" id="5.3.1.1"/>
    </reaction>
</comment>
<dbReference type="InterPro" id="IPR022896">
    <property type="entry name" value="TrioseP_Isoase_bac/euk"/>
</dbReference>
<gene>
    <name evidence="7 9" type="primary">tpiA</name>
    <name evidence="9" type="ORF">Chls_651</name>
    <name evidence="10" type="ORF">INQ84_04385</name>
</gene>
<dbReference type="AlphaFoldDB" id="A0AAQ0EM36"/>
<keyword evidence="6 7" id="KW-0413">Isomerase</keyword>
<comment type="pathway">
    <text evidence="7 8">Carbohydrate biosynthesis; gluconeogenesis.</text>
</comment>
<evidence type="ECO:0000256" key="6">
    <source>
        <dbReference type="ARBA" id="ARBA00023235"/>
    </source>
</evidence>
<organism evidence="10 12">
    <name type="scientific">Chlamydia suis</name>
    <dbReference type="NCBI Taxonomy" id="83559"/>
    <lineage>
        <taxon>Bacteria</taxon>
        <taxon>Pseudomonadati</taxon>
        <taxon>Chlamydiota</taxon>
        <taxon>Chlamydiia</taxon>
        <taxon>Chlamydiales</taxon>
        <taxon>Chlamydiaceae</taxon>
        <taxon>Chlamydia/Chlamydophila group</taxon>
        <taxon>Chlamydia</taxon>
    </lineage>
</organism>
<reference evidence="9 11" key="1">
    <citation type="submission" date="2019-01" db="EMBL/GenBank/DDBJ databases">
        <title>Whole genome sequencing and annotation enables comparative genome analysis that reveals unique features of the Chlamydia suis R19 Genome.</title>
        <authorList>
            <person name="Dimond Z.E."/>
        </authorList>
    </citation>
    <scope>NUCLEOTIDE SEQUENCE [LARGE SCALE GENOMIC DNA]</scope>
    <source>
        <strain evidence="9 11">R19</strain>
    </source>
</reference>
<evidence type="ECO:0000313" key="12">
    <source>
        <dbReference type="Proteomes" id="UP000825134"/>
    </source>
</evidence>
<dbReference type="Proteomes" id="UP000825134">
    <property type="component" value="Chromosome"/>
</dbReference>
<sequence>MLTNREIFTETFPTWANLLPSETSKQFVFGNWKMNKTLAEAQAFFKNFISCERLSNPKIVTGIIPPFTILSACQQIIKNSPCLLGAQTVHEADSGAFTGEISAPMLKDIGVDFVLIGHSERRHVFHEQNEALAEKLLASIRNHIVPVLCIGETLEEQESGATQDILLEQLTVGLSLLPEKAPFILAYEPVWAIGTGKVANPDLVQETHAFCRNTVKNLASKDTADRTPILYGGSVKADNAHALTLCPDVNGLLVGGASLSPESFLAIIQQVAIS</sequence>
<dbReference type="SUPFAM" id="SSF51351">
    <property type="entry name" value="Triosephosphate isomerase (TIM)"/>
    <property type="match status" value="1"/>
</dbReference>
<dbReference type="PANTHER" id="PTHR21139">
    <property type="entry name" value="TRIOSEPHOSPHATE ISOMERASE"/>
    <property type="match status" value="1"/>
</dbReference>
<feature type="binding site" evidence="7">
    <location>
        <begin position="31"/>
        <end position="33"/>
    </location>
    <ligand>
        <name>substrate</name>
    </ligand>
</feature>
<protein>
    <recommendedName>
        <fullName evidence="7 8">Triosephosphate isomerase</fullName>
        <shortName evidence="7">TIM</shortName>
        <shortName evidence="7">TPI</shortName>
        <ecNumber evidence="7 8">5.3.1.1</ecNumber>
    </recommendedName>
    <alternativeName>
        <fullName evidence="7">Triose-phosphate isomerase</fullName>
    </alternativeName>
</protein>
<evidence type="ECO:0000313" key="10">
    <source>
        <dbReference type="EMBL" id="QYC74314.1"/>
    </source>
</evidence>
<dbReference type="InterPro" id="IPR000652">
    <property type="entry name" value="Triosephosphate_isomerase"/>
</dbReference>
<dbReference type="GO" id="GO:0006096">
    <property type="term" value="P:glycolytic process"/>
    <property type="evidence" value="ECO:0007669"/>
    <property type="project" value="UniProtKB-UniRule"/>
</dbReference>
<evidence type="ECO:0000313" key="9">
    <source>
        <dbReference type="EMBL" id="QHP83526.1"/>
    </source>
</evidence>
<comment type="subcellular location">
    <subcellularLocation>
        <location evidence="7 8">Cytoplasm</location>
    </subcellularLocation>
</comment>
<evidence type="ECO:0000313" key="11">
    <source>
        <dbReference type="Proteomes" id="UP000512184"/>
    </source>
</evidence>
<dbReference type="HAMAP" id="MF_00147_B">
    <property type="entry name" value="TIM_B"/>
    <property type="match status" value="1"/>
</dbReference>
<reference evidence="10" key="2">
    <citation type="journal article" date="2021" name="Front. Microbiol.">
        <title>Generation of Tetracycline and Rifamycin Resistant Chlamydia Suis Recombinants.</title>
        <authorList>
            <person name="Marti H."/>
            <person name="Bommana S."/>
            <person name="Read T.D."/>
            <person name="Pesch T."/>
            <person name="Prahauser B."/>
            <person name="Dean D."/>
            <person name="Borel N."/>
        </authorList>
    </citation>
    <scope>NUCLEOTIDE SEQUENCE</scope>
    <source>
        <strain evidence="10">208.1</strain>
    </source>
</reference>
<accession>A0AAQ0EM36</accession>
<dbReference type="RefSeq" id="WP_181389130.1">
    <property type="nucleotide sequence ID" value="NZ_CP035278.1"/>
</dbReference>
<keyword evidence="11" id="KW-1185">Reference proteome</keyword>
<dbReference type="Gene3D" id="3.20.20.70">
    <property type="entry name" value="Aldolase class I"/>
    <property type="match status" value="1"/>
</dbReference>
<dbReference type="EMBL" id="CP063185">
    <property type="protein sequence ID" value="QYC74314.1"/>
    <property type="molecule type" value="Genomic_DNA"/>
</dbReference>
<dbReference type="InterPro" id="IPR035990">
    <property type="entry name" value="TIM_sf"/>
</dbReference>
<dbReference type="InterPro" id="IPR020861">
    <property type="entry name" value="Triosephosphate_isomerase_AS"/>
</dbReference>
<evidence type="ECO:0000256" key="1">
    <source>
        <dbReference type="ARBA" id="ARBA00004680"/>
    </source>
</evidence>
<comment type="subunit">
    <text evidence="7 8">Homodimer.</text>
</comment>
<dbReference type="EC" id="5.3.1.1" evidence="7 8"/>
<dbReference type="Pfam" id="PF00121">
    <property type="entry name" value="TIM"/>
    <property type="match status" value="1"/>
</dbReference>
<dbReference type="PROSITE" id="PS00171">
    <property type="entry name" value="TIM_1"/>
    <property type="match status" value="1"/>
</dbReference>
<dbReference type="PROSITE" id="PS51440">
    <property type="entry name" value="TIM_2"/>
    <property type="match status" value="1"/>
</dbReference>
<evidence type="ECO:0000256" key="7">
    <source>
        <dbReference type="HAMAP-Rule" id="MF_00147"/>
    </source>
</evidence>
<feature type="active site" description="Proton acceptor" evidence="7">
    <location>
        <position position="188"/>
    </location>
</feature>
<dbReference type="InterPro" id="IPR013785">
    <property type="entry name" value="Aldolase_TIM"/>
</dbReference>
<dbReference type="GO" id="GO:0046166">
    <property type="term" value="P:glyceraldehyde-3-phosphate biosynthetic process"/>
    <property type="evidence" value="ECO:0007669"/>
    <property type="project" value="TreeGrafter"/>
</dbReference>
<dbReference type="NCBIfam" id="TIGR00419">
    <property type="entry name" value="tim"/>
    <property type="match status" value="1"/>
</dbReference>
<evidence type="ECO:0000256" key="4">
    <source>
        <dbReference type="ARBA" id="ARBA00022490"/>
    </source>
</evidence>
<dbReference type="GO" id="GO:0006094">
    <property type="term" value="P:gluconeogenesis"/>
    <property type="evidence" value="ECO:0007669"/>
    <property type="project" value="UniProtKB-UniRule"/>
</dbReference>
<feature type="binding site" evidence="7">
    <location>
        <position position="234"/>
    </location>
    <ligand>
        <name>substrate</name>
    </ligand>
</feature>
<evidence type="ECO:0000256" key="8">
    <source>
        <dbReference type="RuleBase" id="RU363013"/>
    </source>
</evidence>
<dbReference type="GO" id="GO:0005829">
    <property type="term" value="C:cytosol"/>
    <property type="evidence" value="ECO:0007669"/>
    <property type="project" value="TreeGrafter"/>
</dbReference>
<comment type="similarity">
    <text evidence="2 7 8">Belongs to the triosephosphate isomerase family.</text>
</comment>
<dbReference type="EMBL" id="CP035278">
    <property type="protein sequence ID" value="QHP83526.1"/>
    <property type="molecule type" value="Genomic_DNA"/>
</dbReference>
<dbReference type="Proteomes" id="UP000512184">
    <property type="component" value="Chromosome"/>
</dbReference>
<evidence type="ECO:0000256" key="2">
    <source>
        <dbReference type="ARBA" id="ARBA00007422"/>
    </source>
</evidence>
<feature type="binding site" evidence="7">
    <location>
        <position position="194"/>
    </location>
    <ligand>
        <name>substrate</name>
    </ligand>
</feature>
<dbReference type="GO" id="GO:0004807">
    <property type="term" value="F:triose-phosphate isomerase activity"/>
    <property type="evidence" value="ECO:0007669"/>
    <property type="project" value="UniProtKB-UniRule"/>
</dbReference>
<comment type="function">
    <text evidence="7">Involved in the gluconeogenesis. Catalyzes stereospecifically the conversion of dihydroxyacetone phosphate (DHAP) to D-glyceraldehyde-3-phosphate (G3P).</text>
</comment>
<evidence type="ECO:0000256" key="3">
    <source>
        <dbReference type="ARBA" id="ARBA00022432"/>
    </source>
</evidence>
<dbReference type="PANTHER" id="PTHR21139:SF42">
    <property type="entry name" value="TRIOSEPHOSPHATE ISOMERASE"/>
    <property type="match status" value="1"/>
</dbReference>
<comment type="pathway">
    <text evidence="1 7 8">Carbohydrate degradation; glycolysis; D-glyceraldehyde 3-phosphate from glycerone phosphate: step 1/1.</text>
</comment>
<name>A0AAQ0EM36_9CHLA</name>
<dbReference type="CDD" id="cd00311">
    <property type="entry name" value="TIM"/>
    <property type="match status" value="1"/>
</dbReference>
<feature type="active site" description="Electrophile" evidence="7">
    <location>
        <position position="118"/>
    </location>
</feature>
<feature type="binding site" evidence="7">
    <location>
        <begin position="255"/>
        <end position="256"/>
    </location>
    <ligand>
        <name>substrate</name>
    </ligand>
</feature>
<proteinExistence type="inferred from homology"/>
<evidence type="ECO:0000256" key="5">
    <source>
        <dbReference type="ARBA" id="ARBA00023152"/>
    </source>
</evidence>
<keyword evidence="4 7" id="KW-0963">Cytoplasm</keyword>